<dbReference type="eggNOG" id="COG1600">
    <property type="taxonomic scope" value="Bacteria"/>
</dbReference>
<evidence type="ECO:0000313" key="1">
    <source>
        <dbReference type="EMBL" id="EHI70668.1"/>
    </source>
</evidence>
<comment type="caution">
    <text evidence="1">The sequence shown here is derived from an EMBL/GenBank/DDBJ whole genome shotgun (WGS) entry which is preliminary data.</text>
</comment>
<dbReference type="Proteomes" id="UP000003330">
    <property type="component" value="Unassembled WGS sequence"/>
</dbReference>
<dbReference type="EMBL" id="AEUX02000002">
    <property type="protein sequence ID" value="EHI70668.1"/>
    <property type="molecule type" value="Genomic_DNA"/>
</dbReference>
<accession>G5K0B6</accession>
<keyword evidence="2" id="KW-1185">Reference proteome</keyword>
<gene>
    <name evidence="1" type="ORF">STRIC_0036</name>
</gene>
<protein>
    <submittedName>
        <fullName evidence="1">Uncharacterized protein</fullName>
    </submittedName>
</protein>
<dbReference type="AlphaFoldDB" id="G5K0B6"/>
<dbReference type="STRING" id="764299.STRIC_0036"/>
<proteinExistence type="predicted"/>
<evidence type="ECO:0000313" key="2">
    <source>
        <dbReference type="Proteomes" id="UP000003330"/>
    </source>
</evidence>
<organism evidence="1 2">
    <name type="scientific">Streptococcus ictaluri 707-05</name>
    <dbReference type="NCBI Taxonomy" id="764299"/>
    <lineage>
        <taxon>Bacteria</taxon>
        <taxon>Bacillati</taxon>
        <taxon>Bacillota</taxon>
        <taxon>Bacilli</taxon>
        <taxon>Lactobacillales</taxon>
        <taxon>Streptococcaceae</taxon>
        <taxon>Streptococcus</taxon>
    </lineage>
</organism>
<name>G5K0B6_9STRE</name>
<sequence length="58" mass="6837">MEIIDKNNNPIHAATALWAIGEIVKKPDQAMLEFVSGLSFEDDMIQKEWEMLREKWQF</sequence>
<reference evidence="1 2" key="1">
    <citation type="journal article" date="2014" name="Int. J. Syst. Evol. Microbiol.">
        <title>Phylogenomics and the dynamic genome evolution of the genus Streptococcus.</title>
        <authorList>
            <consortium name="The Broad Institute Genome Sequencing Platform"/>
            <person name="Richards V.P."/>
            <person name="Palmer S.R."/>
            <person name="Pavinski Bitar P.D."/>
            <person name="Qin X."/>
            <person name="Weinstock G.M."/>
            <person name="Highlander S.K."/>
            <person name="Town C.D."/>
            <person name="Burne R.A."/>
            <person name="Stanhope M.J."/>
        </authorList>
    </citation>
    <scope>NUCLEOTIDE SEQUENCE [LARGE SCALE GENOMIC DNA]</scope>
    <source>
        <strain evidence="1 2">707-05</strain>
    </source>
</reference>